<dbReference type="GO" id="GO:0016042">
    <property type="term" value="P:lipid catabolic process"/>
    <property type="evidence" value="ECO:0007669"/>
    <property type="project" value="UniProtKB-KW"/>
</dbReference>
<dbReference type="SUPFAM" id="SSF50729">
    <property type="entry name" value="PH domain-like"/>
    <property type="match status" value="1"/>
</dbReference>
<evidence type="ECO:0000256" key="6">
    <source>
        <dbReference type="ARBA" id="ARBA00022837"/>
    </source>
</evidence>
<evidence type="ECO:0000256" key="10">
    <source>
        <dbReference type="ARBA" id="ARBA00023674"/>
    </source>
</evidence>
<dbReference type="InterPro" id="IPR001192">
    <property type="entry name" value="PI-PLC_fam"/>
</dbReference>
<dbReference type="Pfam" id="PF00387">
    <property type="entry name" value="PI-PLC-Y"/>
    <property type="match status" value="1"/>
</dbReference>
<evidence type="ECO:0000256" key="9">
    <source>
        <dbReference type="ARBA" id="ARBA00023224"/>
    </source>
</evidence>
<dbReference type="FunFam" id="2.30.29.30:FF:000088">
    <property type="entry name" value="Phosphoinositide phospholipase C"/>
    <property type="match status" value="1"/>
</dbReference>
<dbReference type="InterPro" id="IPR035892">
    <property type="entry name" value="C2_domain_sf"/>
</dbReference>
<evidence type="ECO:0000256" key="12">
    <source>
        <dbReference type="SAM" id="MobiDB-lite"/>
    </source>
</evidence>
<keyword evidence="7 11" id="KW-0442">Lipid degradation</keyword>
<reference evidence="17" key="1">
    <citation type="submission" date="2018-06" db="EMBL/GenBank/DDBJ databases">
        <title>Genome assembly of Danube salmon.</title>
        <authorList>
            <person name="Macqueen D.J."/>
            <person name="Gundappa M.K."/>
        </authorList>
    </citation>
    <scope>NUCLEOTIDE SEQUENCE [LARGE SCALE GENOMIC DNA]</scope>
</reference>
<dbReference type="SMART" id="SM00148">
    <property type="entry name" value="PLCXc"/>
    <property type="match status" value="1"/>
</dbReference>
<dbReference type="InterPro" id="IPR017946">
    <property type="entry name" value="PLC-like_Pdiesterase_TIM-brl"/>
</dbReference>
<dbReference type="InterPro" id="IPR001711">
    <property type="entry name" value="PLipase_C_Pinositol-sp_Y"/>
</dbReference>
<evidence type="ECO:0000259" key="15">
    <source>
        <dbReference type="PROSITE" id="PS50008"/>
    </source>
</evidence>
<keyword evidence="3" id="KW-0479">Metal-binding</keyword>
<dbReference type="InterPro" id="IPR000909">
    <property type="entry name" value="PLipase_C_PInositol-sp_X_dom"/>
</dbReference>
<dbReference type="GO" id="GO:0004435">
    <property type="term" value="F:phosphatidylinositol-4,5-bisphosphate phospholipase C activity"/>
    <property type="evidence" value="ECO:0007669"/>
    <property type="project" value="UniProtKB-EC"/>
</dbReference>
<dbReference type="PROSITE" id="PS50004">
    <property type="entry name" value="C2"/>
    <property type="match status" value="1"/>
</dbReference>
<dbReference type="SUPFAM" id="SSF51695">
    <property type="entry name" value="PLC-like phosphodiesterases"/>
    <property type="match status" value="1"/>
</dbReference>
<protein>
    <recommendedName>
        <fullName evidence="2 11">Phosphoinositide phospholipase C</fullName>
        <ecNumber evidence="2 11">3.1.4.11</ecNumber>
    </recommendedName>
</protein>
<evidence type="ECO:0000256" key="1">
    <source>
        <dbReference type="ARBA" id="ARBA00001913"/>
    </source>
</evidence>
<dbReference type="Ensembl" id="ENSHHUT00000073499.1">
    <property type="protein sequence ID" value="ENSHHUP00000071129.1"/>
    <property type="gene ID" value="ENSHHUG00000041813.1"/>
</dbReference>
<feature type="region of interest" description="Disordered" evidence="12">
    <location>
        <begin position="285"/>
        <end position="318"/>
    </location>
</feature>
<dbReference type="AlphaFoldDB" id="A0A4W5QF80"/>
<dbReference type="CDD" id="cd00275">
    <property type="entry name" value="C2_PLC_like"/>
    <property type="match status" value="1"/>
</dbReference>
<dbReference type="PANTHER" id="PTHR10336">
    <property type="entry name" value="PHOSPHOINOSITIDE-SPECIFIC PHOSPHOLIPASE C FAMILY PROTEIN"/>
    <property type="match status" value="1"/>
</dbReference>
<dbReference type="EC" id="3.1.4.11" evidence="2 11"/>
<comment type="cofactor">
    <cofactor evidence="1">
        <name>Ca(2+)</name>
        <dbReference type="ChEBI" id="CHEBI:29108"/>
    </cofactor>
</comment>
<keyword evidence="6" id="KW-0106">Calcium</keyword>
<comment type="catalytic activity">
    <reaction evidence="10">
        <text>a 1,2-diacyl-sn-glycero-3-phospho-(1D-myo-inositol-4,5-bisphosphate) + H2O = 1D-myo-inositol 1,4,5-trisphosphate + a 1,2-diacyl-sn-glycerol + H(+)</text>
        <dbReference type="Rhea" id="RHEA:33179"/>
        <dbReference type="ChEBI" id="CHEBI:15377"/>
        <dbReference type="ChEBI" id="CHEBI:15378"/>
        <dbReference type="ChEBI" id="CHEBI:17815"/>
        <dbReference type="ChEBI" id="CHEBI:58456"/>
        <dbReference type="ChEBI" id="CHEBI:203600"/>
        <dbReference type="EC" id="3.1.4.11"/>
    </reaction>
    <physiologicalReaction direction="left-to-right" evidence="10">
        <dbReference type="Rhea" id="RHEA:33180"/>
    </physiologicalReaction>
</comment>
<evidence type="ECO:0000256" key="4">
    <source>
        <dbReference type="ARBA" id="ARBA00022737"/>
    </source>
</evidence>
<dbReference type="Pfam" id="PF00169">
    <property type="entry name" value="PH"/>
    <property type="match status" value="1"/>
</dbReference>
<dbReference type="STRING" id="62062.ENSHHUP00000071129"/>
<evidence type="ECO:0000256" key="11">
    <source>
        <dbReference type="RuleBase" id="RU361133"/>
    </source>
</evidence>
<dbReference type="InterPro" id="IPR011993">
    <property type="entry name" value="PH-like_dom_sf"/>
</dbReference>
<proteinExistence type="predicted"/>
<dbReference type="InterPro" id="IPR000008">
    <property type="entry name" value="C2_dom"/>
</dbReference>
<dbReference type="Gene3D" id="3.20.20.190">
    <property type="entry name" value="Phosphatidylinositol (PI) phosphodiesterase"/>
    <property type="match status" value="1"/>
</dbReference>
<dbReference type="SMART" id="SM00149">
    <property type="entry name" value="PLCYc"/>
    <property type="match status" value="1"/>
</dbReference>
<dbReference type="Pfam" id="PF00388">
    <property type="entry name" value="PI-PLC-X"/>
    <property type="match status" value="1"/>
</dbReference>
<keyword evidence="9" id="KW-0807">Transducer</keyword>
<evidence type="ECO:0000259" key="13">
    <source>
        <dbReference type="PROSITE" id="PS50003"/>
    </source>
</evidence>
<evidence type="ECO:0000313" key="16">
    <source>
        <dbReference type="Ensembl" id="ENSHHUP00000071129.1"/>
    </source>
</evidence>
<evidence type="ECO:0000256" key="8">
    <source>
        <dbReference type="ARBA" id="ARBA00023098"/>
    </source>
</evidence>
<dbReference type="Gene3D" id="2.30.29.30">
    <property type="entry name" value="Pleckstrin-homology domain (PH domain)/Phosphotyrosine-binding domain (PTB)"/>
    <property type="match status" value="1"/>
</dbReference>
<keyword evidence="17" id="KW-1185">Reference proteome</keyword>
<dbReference type="Pfam" id="PF00168">
    <property type="entry name" value="C2"/>
    <property type="match status" value="1"/>
</dbReference>
<keyword evidence="8 11" id="KW-0443">Lipid metabolism</keyword>
<evidence type="ECO:0000256" key="5">
    <source>
        <dbReference type="ARBA" id="ARBA00022801"/>
    </source>
</evidence>
<keyword evidence="5 11" id="KW-0378">Hydrolase</keyword>
<dbReference type="PROSITE" id="PS50007">
    <property type="entry name" value="PIPLC_X_DOMAIN"/>
    <property type="match status" value="1"/>
</dbReference>
<keyword evidence="4" id="KW-0677">Repeat</keyword>
<dbReference type="Proteomes" id="UP000314982">
    <property type="component" value="Unassembled WGS sequence"/>
</dbReference>
<dbReference type="PROSITE" id="PS50003">
    <property type="entry name" value="PH_DOMAIN"/>
    <property type="match status" value="1"/>
</dbReference>
<dbReference type="SUPFAM" id="SSF49562">
    <property type="entry name" value="C2 domain (Calcium/lipid-binding domain, CaLB)"/>
    <property type="match status" value="1"/>
</dbReference>
<dbReference type="CDD" id="cd13363">
    <property type="entry name" value="PH_PLC_delta"/>
    <property type="match status" value="1"/>
</dbReference>
<dbReference type="Gene3D" id="2.60.40.150">
    <property type="entry name" value="C2 domain"/>
    <property type="match status" value="1"/>
</dbReference>
<evidence type="ECO:0000313" key="17">
    <source>
        <dbReference type="Proteomes" id="UP000314982"/>
    </source>
</evidence>
<dbReference type="SMART" id="SM00239">
    <property type="entry name" value="C2"/>
    <property type="match status" value="1"/>
</dbReference>
<dbReference type="GO" id="GO:0035556">
    <property type="term" value="P:intracellular signal transduction"/>
    <property type="evidence" value="ECO:0007669"/>
    <property type="project" value="InterPro"/>
</dbReference>
<evidence type="ECO:0000259" key="14">
    <source>
        <dbReference type="PROSITE" id="PS50004"/>
    </source>
</evidence>
<dbReference type="PANTHER" id="PTHR10336:SF33">
    <property type="entry name" value="1-PHOSPHATIDYLINOSITOL 4,5-BISPHOSPHATE PHOSPHODIESTERASE DELTA-3"/>
    <property type="match status" value="1"/>
</dbReference>
<dbReference type="GO" id="GO:0005886">
    <property type="term" value="C:plasma membrane"/>
    <property type="evidence" value="ECO:0007669"/>
    <property type="project" value="TreeGrafter"/>
</dbReference>
<dbReference type="PROSITE" id="PS50008">
    <property type="entry name" value="PIPLC_Y_DOMAIN"/>
    <property type="match status" value="1"/>
</dbReference>
<feature type="domain" description="C2" evidence="14">
    <location>
        <begin position="439"/>
        <end position="568"/>
    </location>
</feature>
<evidence type="ECO:0000256" key="3">
    <source>
        <dbReference type="ARBA" id="ARBA00022723"/>
    </source>
</evidence>
<feature type="domain" description="PI-PLC Y-box" evidence="15">
    <location>
        <begin position="324"/>
        <end position="438"/>
    </location>
</feature>
<accession>A0A4W5QF80</accession>
<dbReference type="InterPro" id="IPR001849">
    <property type="entry name" value="PH_domain"/>
</dbReference>
<dbReference type="GeneTree" id="ENSGT00940000156993"/>
<dbReference type="GO" id="GO:0046872">
    <property type="term" value="F:metal ion binding"/>
    <property type="evidence" value="ECO:0007669"/>
    <property type="project" value="UniProtKB-KW"/>
</dbReference>
<dbReference type="PRINTS" id="PR00390">
    <property type="entry name" value="PHPHLIPASEC"/>
</dbReference>
<reference evidence="16" key="3">
    <citation type="submission" date="2025-09" db="UniProtKB">
        <authorList>
            <consortium name="Ensembl"/>
        </authorList>
    </citation>
    <scope>IDENTIFICATION</scope>
</reference>
<feature type="domain" description="PH" evidence="13">
    <location>
        <begin position="15"/>
        <end position="126"/>
    </location>
</feature>
<evidence type="ECO:0000256" key="7">
    <source>
        <dbReference type="ARBA" id="ARBA00022963"/>
    </source>
</evidence>
<evidence type="ECO:0000256" key="2">
    <source>
        <dbReference type="ARBA" id="ARBA00012368"/>
    </source>
</evidence>
<dbReference type="SMART" id="SM00233">
    <property type="entry name" value="PH"/>
    <property type="match status" value="1"/>
</dbReference>
<reference evidence="16" key="2">
    <citation type="submission" date="2025-08" db="UniProtKB">
        <authorList>
            <consortium name="Ensembl"/>
        </authorList>
    </citation>
    <scope>IDENTIFICATION</scope>
</reference>
<name>A0A4W5QF80_9TELE</name>
<dbReference type="FunFam" id="2.60.40.150:FF:000058">
    <property type="entry name" value="Phosphoinositide phospholipase C"/>
    <property type="match status" value="1"/>
</dbReference>
<organism evidence="16 17">
    <name type="scientific">Hucho hucho</name>
    <name type="common">huchen</name>
    <dbReference type="NCBI Taxonomy" id="62062"/>
    <lineage>
        <taxon>Eukaryota</taxon>
        <taxon>Metazoa</taxon>
        <taxon>Chordata</taxon>
        <taxon>Craniata</taxon>
        <taxon>Vertebrata</taxon>
        <taxon>Euteleostomi</taxon>
        <taxon>Actinopterygii</taxon>
        <taxon>Neopterygii</taxon>
        <taxon>Teleostei</taxon>
        <taxon>Protacanthopterygii</taxon>
        <taxon>Salmoniformes</taxon>
        <taxon>Salmonidae</taxon>
        <taxon>Salmoninae</taxon>
        <taxon>Hucho</taxon>
    </lineage>
</organism>
<sequence length="608" mass="68665">MSPYTGRPRRNMDVRAMMHGSNMVKVRSQRWQKSRSLRLLEDGVTVWCESTKSSRKAKAQQTFSVTEVECVREGCQSEALRRLSGSVPENQCFTVVFRGARKSLDLLCPCEEDARRWVRGIRTLKERVANMTQKEKLDQYPLPPRKLCGFIEATSQDISQEVKAWSQMALNQGCRCVELDCWDGDKGEPIIYHGHTLTSKVPFKEVIETIAQYAFKASPYPLILSLENHCTVEQQMVMARHLRTILGKRLLTKPLNDQPLKDLPSPEELRGRILVKGKKDVHHLNQLGKTSSFDTSSDDEASSSNKKDKKDPAKALSSKLSPELSELVVYCRSVPFRGFQHSTQKPPDEMSSFNENDALKHIKDTGKQFVRHNSRQLSRIYPSGQRLQSSNYDPQDMWNGGCSMVALNFQTPGEQMDLNQGRFLPNGRCGYILKPSFLCSPISNFNPEITGGGPGHIPTQLTIRIISAQQLPKINTDKPNSIVDPQVWVEIHGVAIDNSRDKTHRIDNNGFNPRWDSTLSFQLQVPELALVRFVVEDHDHKAKNDFVGQYTLPFTSLRTGYRHVHLLKADGSSLSPSTLFIHVKVSRKGVPIKTVSERMALAKSEGKA</sequence>